<dbReference type="AlphaFoldDB" id="A0A0F7CNL6"/>
<dbReference type="InterPro" id="IPR011251">
    <property type="entry name" value="Luciferase-like_dom"/>
</dbReference>
<evidence type="ECO:0000313" key="3">
    <source>
        <dbReference type="EMBL" id="AKG43126.1"/>
    </source>
</evidence>
<dbReference type="Proteomes" id="UP000034034">
    <property type="component" value="Chromosome"/>
</dbReference>
<evidence type="ECO:0000313" key="4">
    <source>
        <dbReference type="Proteomes" id="UP000034034"/>
    </source>
</evidence>
<dbReference type="PATRIC" id="fig|408015.6.peg.1778"/>
<dbReference type="PANTHER" id="PTHR43244:SF1">
    <property type="entry name" value="5,10-METHYLENETETRAHYDROMETHANOPTERIN REDUCTASE"/>
    <property type="match status" value="1"/>
</dbReference>
<accession>A0A0F7CNL6</accession>
<organism evidence="3 4">
    <name type="scientific">Streptomyces xiamenensis</name>
    <dbReference type="NCBI Taxonomy" id="408015"/>
    <lineage>
        <taxon>Bacteria</taxon>
        <taxon>Bacillati</taxon>
        <taxon>Actinomycetota</taxon>
        <taxon>Actinomycetes</taxon>
        <taxon>Kitasatosporales</taxon>
        <taxon>Streptomycetaceae</taxon>
        <taxon>Streptomyces</taxon>
    </lineage>
</organism>
<proteinExistence type="predicted"/>
<gene>
    <name evidence="3" type="ORF">SXIM_17420</name>
</gene>
<dbReference type="Gene3D" id="3.20.20.30">
    <property type="entry name" value="Luciferase-like domain"/>
    <property type="match status" value="1"/>
</dbReference>
<name>A0A0F7CNL6_9ACTN</name>
<dbReference type="PANTHER" id="PTHR43244">
    <property type="match status" value="1"/>
</dbReference>
<reference evidence="3" key="1">
    <citation type="submission" date="2019-08" db="EMBL/GenBank/DDBJ databases">
        <title>Complete genome sequence of a mangrove-derived Streptomyces xiamenensis.</title>
        <authorList>
            <person name="Xu J."/>
        </authorList>
    </citation>
    <scope>NUCLEOTIDE SEQUENCE</scope>
    <source>
        <strain evidence="3">318</strain>
    </source>
</reference>
<dbReference type="InterPro" id="IPR050564">
    <property type="entry name" value="F420-G6PD/mer"/>
</dbReference>
<dbReference type="STRING" id="408015.SXIM_17420"/>
<keyword evidence="1" id="KW-0560">Oxidoreductase</keyword>
<dbReference type="Pfam" id="PF00296">
    <property type="entry name" value="Bac_luciferase"/>
    <property type="match status" value="1"/>
</dbReference>
<dbReference type="EMBL" id="CP009922">
    <property type="protein sequence ID" value="AKG43126.1"/>
    <property type="molecule type" value="Genomic_DNA"/>
</dbReference>
<feature type="domain" description="Luciferase-like" evidence="2">
    <location>
        <begin position="14"/>
        <end position="290"/>
    </location>
</feature>
<dbReference type="GO" id="GO:0016705">
    <property type="term" value="F:oxidoreductase activity, acting on paired donors, with incorporation or reduction of molecular oxygen"/>
    <property type="evidence" value="ECO:0007669"/>
    <property type="project" value="InterPro"/>
</dbReference>
<keyword evidence="4" id="KW-1185">Reference proteome</keyword>
<evidence type="ECO:0000259" key="2">
    <source>
        <dbReference type="Pfam" id="PF00296"/>
    </source>
</evidence>
<dbReference type="RefSeq" id="WP_046723510.1">
    <property type="nucleotide sequence ID" value="NZ_CP009922.3"/>
</dbReference>
<dbReference type="HOGENOM" id="CLU_027853_5_3_11"/>
<dbReference type="InterPro" id="IPR036661">
    <property type="entry name" value="Luciferase-like_sf"/>
</dbReference>
<sequence>MTDIGVMVPRDLAAEGFIQYVRRAEELGFAEVWVVEDCFFRGGFTQAAVALAVTERIRVGIGILPAVLRNPALTAMEAATLAQLYPGRPVLGVGHGMPGWMRQVGAYPASPLGALGEHLRTVRALLRGETVRDERLDAVTLDLPVPVVPPVLAGVRGPKSLALSGREADGTILAEPVTPEYLAAARGHIGARAVAEGHRVVAYNVAAVDDDPQVARAAVRPALEWIGEPDWAPHISPLPFAAEFARLREESADRTEFAARLPGEWVDQLAVTGTPGQARERIAALHAAGAGSVVLMPAGPDPLVALEGLGRVL</sequence>
<dbReference type="SUPFAM" id="SSF51679">
    <property type="entry name" value="Bacterial luciferase-like"/>
    <property type="match status" value="1"/>
</dbReference>
<dbReference type="KEGG" id="sxi:SXIM_17420"/>
<evidence type="ECO:0000256" key="1">
    <source>
        <dbReference type="ARBA" id="ARBA00023002"/>
    </source>
</evidence>
<protein>
    <submittedName>
        <fullName evidence="3">Luciferase-like, subgroup</fullName>
    </submittedName>
</protein>